<keyword evidence="1 4" id="KW-0349">Heme</keyword>
<keyword evidence="3 4" id="KW-0408">Iron</keyword>
<sequence length="146" mass="15738">MLRYILLVLCIIFVACSSDNKVEQAADEKSGNKVEDRVEDSQKDMPEADKSQAPQQTLPAAQNKPDAAVLYVKCAACHGKDGKSVAPGSVGNVLIASLNKAQVVESLKGFRERTLSKGGNSIIMYMQAKNLSDEDIDALATYIDAF</sequence>
<accession>A0ABZ3F588</accession>
<reference evidence="8 9" key="1">
    <citation type="submission" date="2024-02" db="EMBL/GenBank/DDBJ databases">
        <title>Genome and pathogenicity analysis of Helicobacter mastomyrinus isolated from mice.</title>
        <authorList>
            <person name="Zhu L."/>
        </authorList>
    </citation>
    <scope>NUCLEOTIDE SEQUENCE [LARGE SCALE GENOMIC DNA]</scope>
    <source>
        <strain evidence="8 9">Hm-17</strain>
    </source>
</reference>
<evidence type="ECO:0000256" key="5">
    <source>
        <dbReference type="SAM" id="MobiDB-lite"/>
    </source>
</evidence>
<evidence type="ECO:0000313" key="8">
    <source>
        <dbReference type="EMBL" id="XAM18328.1"/>
    </source>
</evidence>
<feature type="chain" id="PRO_5045821069" evidence="6">
    <location>
        <begin position="21"/>
        <end position="146"/>
    </location>
</feature>
<evidence type="ECO:0000256" key="2">
    <source>
        <dbReference type="ARBA" id="ARBA00022723"/>
    </source>
</evidence>
<protein>
    <submittedName>
        <fullName evidence="8">C-type cytochrome</fullName>
    </submittedName>
</protein>
<dbReference type="PROSITE" id="PS51257">
    <property type="entry name" value="PROKAR_LIPOPROTEIN"/>
    <property type="match status" value="1"/>
</dbReference>
<dbReference type="Gene3D" id="1.10.760.10">
    <property type="entry name" value="Cytochrome c-like domain"/>
    <property type="match status" value="1"/>
</dbReference>
<keyword evidence="2 4" id="KW-0479">Metal-binding</keyword>
<keyword evidence="9" id="KW-1185">Reference proteome</keyword>
<keyword evidence="6" id="KW-0732">Signal</keyword>
<dbReference type="Pfam" id="PF00034">
    <property type="entry name" value="Cytochrom_C"/>
    <property type="match status" value="1"/>
</dbReference>
<dbReference type="RefSeq" id="WP_343353740.1">
    <property type="nucleotide sequence ID" value="NZ_CP145316.1"/>
</dbReference>
<name>A0ABZ3F588_9HELI</name>
<dbReference type="Proteomes" id="UP001434737">
    <property type="component" value="Chromosome"/>
</dbReference>
<evidence type="ECO:0000256" key="6">
    <source>
        <dbReference type="SAM" id="SignalP"/>
    </source>
</evidence>
<dbReference type="EMBL" id="CP145316">
    <property type="protein sequence ID" value="XAM18328.1"/>
    <property type="molecule type" value="Genomic_DNA"/>
</dbReference>
<evidence type="ECO:0000259" key="7">
    <source>
        <dbReference type="PROSITE" id="PS51007"/>
    </source>
</evidence>
<dbReference type="InterPro" id="IPR009056">
    <property type="entry name" value="Cyt_c-like_dom"/>
</dbReference>
<feature type="compositionally biased region" description="Basic and acidic residues" evidence="5">
    <location>
        <begin position="25"/>
        <end position="50"/>
    </location>
</feature>
<evidence type="ECO:0000313" key="9">
    <source>
        <dbReference type="Proteomes" id="UP001434737"/>
    </source>
</evidence>
<feature type="domain" description="Cytochrome c" evidence="7">
    <location>
        <begin position="61"/>
        <end position="146"/>
    </location>
</feature>
<gene>
    <name evidence="8" type="ORF">V3I05_01155</name>
</gene>
<organism evidence="8 9">
    <name type="scientific">Helicobacter mastomyrinus</name>
    <dbReference type="NCBI Taxonomy" id="287948"/>
    <lineage>
        <taxon>Bacteria</taxon>
        <taxon>Pseudomonadati</taxon>
        <taxon>Campylobacterota</taxon>
        <taxon>Epsilonproteobacteria</taxon>
        <taxon>Campylobacterales</taxon>
        <taxon>Helicobacteraceae</taxon>
        <taxon>Helicobacter</taxon>
    </lineage>
</organism>
<proteinExistence type="predicted"/>
<evidence type="ECO:0000256" key="3">
    <source>
        <dbReference type="ARBA" id="ARBA00023004"/>
    </source>
</evidence>
<dbReference type="InterPro" id="IPR036909">
    <property type="entry name" value="Cyt_c-like_dom_sf"/>
</dbReference>
<evidence type="ECO:0000256" key="1">
    <source>
        <dbReference type="ARBA" id="ARBA00022617"/>
    </source>
</evidence>
<feature type="region of interest" description="Disordered" evidence="5">
    <location>
        <begin position="25"/>
        <end position="62"/>
    </location>
</feature>
<dbReference type="SUPFAM" id="SSF46626">
    <property type="entry name" value="Cytochrome c"/>
    <property type="match status" value="1"/>
</dbReference>
<feature type="signal peptide" evidence="6">
    <location>
        <begin position="1"/>
        <end position="20"/>
    </location>
</feature>
<evidence type="ECO:0000256" key="4">
    <source>
        <dbReference type="PROSITE-ProRule" id="PRU00433"/>
    </source>
</evidence>
<dbReference type="PROSITE" id="PS51007">
    <property type="entry name" value="CYTC"/>
    <property type="match status" value="1"/>
</dbReference>